<dbReference type="GO" id="GO:0005886">
    <property type="term" value="C:plasma membrane"/>
    <property type="evidence" value="ECO:0007669"/>
    <property type="project" value="UniProtKB-SubCell"/>
</dbReference>
<gene>
    <name evidence="9" type="ORF">M9R32_08965</name>
</gene>
<dbReference type="PANTHER" id="PTHR33362">
    <property type="entry name" value="SIALIC ACID TRAP TRANSPORTER PERMEASE PROTEIN SIAT-RELATED"/>
    <property type="match status" value="1"/>
</dbReference>
<dbReference type="InterPro" id="IPR010656">
    <property type="entry name" value="DctM"/>
</dbReference>
<dbReference type="NCBIfam" id="TIGR00786">
    <property type="entry name" value="dctM"/>
    <property type="match status" value="1"/>
</dbReference>
<dbReference type="RefSeq" id="WP_269926403.1">
    <property type="nucleotide sequence ID" value="NZ_JAMKBJ010000006.1"/>
</dbReference>
<feature type="transmembrane region" description="Helical" evidence="7">
    <location>
        <begin position="168"/>
        <end position="192"/>
    </location>
</feature>
<evidence type="ECO:0000256" key="6">
    <source>
        <dbReference type="ARBA" id="ARBA00023136"/>
    </source>
</evidence>
<evidence type="ECO:0000256" key="1">
    <source>
        <dbReference type="ARBA" id="ARBA00004429"/>
    </source>
</evidence>
<dbReference type="AlphaFoldDB" id="A0A9X3LIY1"/>
<reference evidence="9" key="1">
    <citation type="submission" date="2022-05" db="EMBL/GenBank/DDBJ databases">
        <authorList>
            <person name="Colautti A."/>
            <person name="Iacumin L."/>
        </authorList>
    </citation>
    <scope>NUCLEOTIDE SEQUENCE</scope>
    <source>
        <strain evidence="9">SK 55</strain>
    </source>
</reference>
<dbReference type="GO" id="GO:0022857">
    <property type="term" value="F:transmembrane transporter activity"/>
    <property type="evidence" value="ECO:0007669"/>
    <property type="project" value="TreeGrafter"/>
</dbReference>
<proteinExistence type="predicted"/>
<comment type="subcellular location">
    <subcellularLocation>
        <location evidence="1">Cell inner membrane</location>
        <topology evidence="1">Multi-pass membrane protein</topology>
    </subcellularLocation>
</comment>
<feature type="transmembrane region" description="Helical" evidence="7">
    <location>
        <begin position="393"/>
        <end position="420"/>
    </location>
</feature>
<dbReference type="PANTHER" id="PTHR33362:SF2">
    <property type="entry name" value="TRAP TRANSPORTER LARGE PERMEASE PROTEIN"/>
    <property type="match status" value="1"/>
</dbReference>
<evidence type="ECO:0000313" key="10">
    <source>
        <dbReference type="Proteomes" id="UP001152173"/>
    </source>
</evidence>
<evidence type="ECO:0000256" key="5">
    <source>
        <dbReference type="ARBA" id="ARBA00022989"/>
    </source>
</evidence>
<evidence type="ECO:0000256" key="2">
    <source>
        <dbReference type="ARBA" id="ARBA00022475"/>
    </source>
</evidence>
<feature type="transmembrane region" description="Helical" evidence="7">
    <location>
        <begin position="212"/>
        <end position="235"/>
    </location>
</feature>
<feature type="transmembrane region" description="Helical" evidence="7">
    <location>
        <begin position="7"/>
        <end position="35"/>
    </location>
</feature>
<protein>
    <submittedName>
        <fullName evidence="9">TRAP transporter large permease</fullName>
    </submittedName>
</protein>
<feature type="transmembrane region" description="Helical" evidence="7">
    <location>
        <begin position="358"/>
        <end position="381"/>
    </location>
</feature>
<evidence type="ECO:0000313" key="9">
    <source>
        <dbReference type="EMBL" id="MCZ8537309.1"/>
    </source>
</evidence>
<dbReference type="Proteomes" id="UP001152173">
    <property type="component" value="Unassembled WGS sequence"/>
</dbReference>
<dbReference type="InterPro" id="IPR004681">
    <property type="entry name" value="TRAP_DctM"/>
</dbReference>
<evidence type="ECO:0000259" key="8">
    <source>
        <dbReference type="Pfam" id="PF06808"/>
    </source>
</evidence>
<keyword evidence="10" id="KW-1185">Reference proteome</keyword>
<feature type="transmembrane region" description="Helical" evidence="7">
    <location>
        <begin position="241"/>
        <end position="259"/>
    </location>
</feature>
<feature type="transmembrane region" description="Helical" evidence="7">
    <location>
        <begin position="47"/>
        <end position="69"/>
    </location>
</feature>
<organism evidence="9 10">
    <name type="scientific">Paenisporosarcina quisquiliarum</name>
    <dbReference type="NCBI Taxonomy" id="365346"/>
    <lineage>
        <taxon>Bacteria</taxon>
        <taxon>Bacillati</taxon>
        <taxon>Bacillota</taxon>
        <taxon>Bacilli</taxon>
        <taxon>Bacillales</taxon>
        <taxon>Caryophanaceae</taxon>
        <taxon>Paenisporosarcina</taxon>
    </lineage>
</organism>
<keyword evidence="4 7" id="KW-0812">Transmembrane</keyword>
<evidence type="ECO:0000256" key="4">
    <source>
        <dbReference type="ARBA" id="ARBA00022692"/>
    </source>
</evidence>
<feature type="transmembrane region" description="Helical" evidence="7">
    <location>
        <begin position="271"/>
        <end position="293"/>
    </location>
</feature>
<evidence type="ECO:0000256" key="3">
    <source>
        <dbReference type="ARBA" id="ARBA00022519"/>
    </source>
</evidence>
<feature type="transmembrane region" description="Helical" evidence="7">
    <location>
        <begin position="313"/>
        <end position="330"/>
    </location>
</feature>
<comment type="caution">
    <text evidence="9">The sequence shown here is derived from an EMBL/GenBank/DDBJ whole genome shotgun (WGS) entry which is preliminary data.</text>
</comment>
<keyword evidence="5 7" id="KW-1133">Transmembrane helix</keyword>
<sequence length="426" mass="45187">MTGLVLVVMFLVLMLIGVPIAFVIGIVALTGIMSVPNIPEVTMPMKMLNGIDSFVLLAVPLFILAANLMNHGKVSQKLIDLSLTMVGHIRGGLAQANILVSMMFAGVSGAAQADTAGVGKILIPNMKKRGYDTETAVAVTAASSTIGVIIPPSIPMIIFAGLTNVSVGALFLAGIIPGILVGISMMVFVYFLAKKRGFEKAERAKFATFVKLFGESLPALFTPVIIIGGIITGLFTATEAAAIASLYTFIIGVFVYKTIKFTDLPKILVDTLALSSLSIFALAAASALGELLSYFRVSTMAQEFFMNNVGSEWLFILIVILFFLFIGTFMDAIPAMILFVPIILPTSLTFGIDPVHLGLIIVITLAIGLITPPYGLCLLLAAKIGNLSIERSVVAVVPYLLIILAVLLVVAYIPAISLWIPSMMGQ</sequence>
<dbReference type="PIRSF" id="PIRSF006066">
    <property type="entry name" value="HI0050"/>
    <property type="match status" value="1"/>
</dbReference>
<dbReference type="EMBL" id="JAMKBJ010000006">
    <property type="protein sequence ID" value="MCZ8537309.1"/>
    <property type="molecule type" value="Genomic_DNA"/>
</dbReference>
<keyword evidence="3" id="KW-0997">Cell inner membrane</keyword>
<accession>A0A9X3LIY1</accession>
<feature type="transmembrane region" description="Helical" evidence="7">
    <location>
        <begin position="335"/>
        <end position="352"/>
    </location>
</feature>
<keyword evidence="6 7" id="KW-0472">Membrane</keyword>
<feature type="transmembrane region" description="Helical" evidence="7">
    <location>
        <begin position="136"/>
        <end position="162"/>
    </location>
</feature>
<dbReference type="Pfam" id="PF06808">
    <property type="entry name" value="DctM"/>
    <property type="match status" value="1"/>
</dbReference>
<feature type="domain" description="TRAP C4-dicarboxylate transport system permease DctM subunit" evidence="8">
    <location>
        <begin position="7"/>
        <end position="416"/>
    </location>
</feature>
<keyword evidence="2" id="KW-1003">Cell membrane</keyword>
<name>A0A9X3LIY1_9BACL</name>
<evidence type="ECO:0000256" key="7">
    <source>
        <dbReference type="SAM" id="Phobius"/>
    </source>
</evidence>